<evidence type="ECO:0000256" key="3">
    <source>
        <dbReference type="ARBA" id="ARBA00022448"/>
    </source>
</evidence>
<evidence type="ECO:0000256" key="7">
    <source>
        <dbReference type="ARBA" id="ARBA00023034"/>
    </source>
</evidence>
<dbReference type="Proteomes" id="UP000265515">
    <property type="component" value="Unassembled WGS sequence"/>
</dbReference>
<dbReference type="GO" id="GO:0048278">
    <property type="term" value="P:vesicle docking"/>
    <property type="evidence" value="ECO:0007669"/>
    <property type="project" value="TreeGrafter"/>
</dbReference>
<dbReference type="STRING" id="69332.A0A388L5U7"/>
<keyword evidence="8" id="KW-0175">Coiled coil</keyword>
<keyword evidence="4 10" id="KW-0812">Transmembrane</keyword>
<keyword evidence="3" id="KW-0813">Transport</keyword>
<dbReference type="InterPro" id="IPR006011">
    <property type="entry name" value="Syntaxin_N"/>
</dbReference>
<keyword evidence="7" id="KW-0333">Golgi apparatus</keyword>
<dbReference type="GO" id="GO:0031201">
    <property type="term" value="C:SNARE complex"/>
    <property type="evidence" value="ECO:0007669"/>
    <property type="project" value="TreeGrafter"/>
</dbReference>
<evidence type="ECO:0000313" key="13">
    <source>
        <dbReference type="Proteomes" id="UP000265515"/>
    </source>
</evidence>
<keyword evidence="5" id="KW-0653">Protein transport</keyword>
<dbReference type="GO" id="GO:0006906">
    <property type="term" value="P:vesicle fusion"/>
    <property type="evidence" value="ECO:0007669"/>
    <property type="project" value="TreeGrafter"/>
</dbReference>
<keyword evidence="13" id="KW-1185">Reference proteome</keyword>
<evidence type="ECO:0000256" key="9">
    <source>
        <dbReference type="ARBA" id="ARBA00023136"/>
    </source>
</evidence>
<dbReference type="Gene3D" id="1.20.58.70">
    <property type="match status" value="1"/>
</dbReference>
<dbReference type="GO" id="GO:0005484">
    <property type="term" value="F:SNAP receptor activity"/>
    <property type="evidence" value="ECO:0007669"/>
    <property type="project" value="TreeGrafter"/>
</dbReference>
<feature type="transmembrane region" description="Helical" evidence="10">
    <location>
        <begin position="300"/>
        <end position="321"/>
    </location>
</feature>
<proteinExistence type="inferred from homology"/>
<dbReference type="GO" id="GO:0000139">
    <property type="term" value="C:Golgi membrane"/>
    <property type="evidence" value="ECO:0007669"/>
    <property type="project" value="UniProtKB-SubCell"/>
</dbReference>
<dbReference type="PANTHER" id="PTHR19957">
    <property type="entry name" value="SYNTAXIN"/>
    <property type="match status" value="1"/>
</dbReference>
<dbReference type="Pfam" id="PF05739">
    <property type="entry name" value="SNARE"/>
    <property type="match status" value="1"/>
</dbReference>
<evidence type="ECO:0000256" key="1">
    <source>
        <dbReference type="ARBA" id="ARBA00004409"/>
    </source>
</evidence>
<dbReference type="SUPFAM" id="SSF47661">
    <property type="entry name" value="t-snare proteins"/>
    <property type="match status" value="1"/>
</dbReference>
<dbReference type="PANTHER" id="PTHR19957:SF83">
    <property type="entry name" value="SYNTAXIN-16"/>
    <property type="match status" value="1"/>
</dbReference>
<dbReference type="OMA" id="DFRRCHA"/>
<dbReference type="PROSITE" id="PS50192">
    <property type="entry name" value="T_SNARE"/>
    <property type="match status" value="1"/>
</dbReference>
<dbReference type="InterPro" id="IPR045242">
    <property type="entry name" value="Syntaxin"/>
</dbReference>
<dbReference type="GO" id="GO:0006886">
    <property type="term" value="P:intracellular protein transport"/>
    <property type="evidence" value="ECO:0007669"/>
    <property type="project" value="TreeGrafter"/>
</dbReference>
<evidence type="ECO:0000256" key="10">
    <source>
        <dbReference type="SAM" id="Phobius"/>
    </source>
</evidence>
<gene>
    <name evidence="12" type="ORF">CBR_g24125</name>
</gene>
<dbReference type="GO" id="GO:0000149">
    <property type="term" value="F:SNARE binding"/>
    <property type="evidence" value="ECO:0007669"/>
    <property type="project" value="TreeGrafter"/>
</dbReference>
<dbReference type="OrthoDB" id="10251371at2759"/>
<evidence type="ECO:0000256" key="6">
    <source>
        <dbReference type="ARBA" id="ARBA00022989"/>
    </source>
</evidence>
<dbReference type="InterPro" id="IPR000727">
    <property type="entry name" value="T_SNARE_dom"/>
</dbReference>
<keyword evidence="9 10" id="KW-0472">Membrane</keyword>
<comment type="subcellular location">
    <subcellularLocation>
        <location evidence="1">Golgi apparatus membrane</location>
        <topology evidence="1">Single-pass type IV membrane protein</topology>
    </subcellularLocation>
</comment>
<dbReference type="SMART" id="SM00503">
    <property type="entry name" value="SynN"/>
    <property type="match status" value="1"/>
</dbReference>
<protein>
    <recommendedName>
        <fullName evidence="11">t-SNARE coiled-coil homology domain-containing protein</fullName>
    </recommendedName>
</protein>
<keyword evidence="6 10" id="KW-1133">Transmembrane helix</keyword>
<dbReference type="EMBL" id="BFEA01000274">
    <property type="protein sequence ID" value="GBG77679.1"/>
    <property type="molecule type" value="Genomic_DNA"/>
</dbReference>
<comment type="caution">
    <text evidence="12">The sequence shown here is derived from an EMBL/GenBank/DDBJ whole genome shotgun (WGS) entry which is preliminary data.</text>
</comment>
<dbReference type="SMART" id="SM00397">
    <property type="entry name" value="t_SNARE"/>
    <property type="match status" value="1"/>
</dbReference>
<feature type="domain" description="T-SNARE coiled-coil homology" evidence="11">
    <location>
        <begin position="230"/>
        <end position="292"/>
    </location>
</feature>
<name>A0A388L5U7_CHABU</name>
<dbReference type="Gramene" id="GBG77679">
    <property type="protein sequence ID" value="GBG77679"/>
    <property type="gene ID" value="CBR_g24125"/>
</dbReference>
<dbReference type="InterPro" id="IPR010989">
    <property type="entry name" value="SNARE"/>
</dbReference>
<evidence type="ECO:0000256" key="8">
    <source>
        <dbReference type="ARBA" id="ARBA00023054"/>
    </source>
</evidence>
<dbReference type="CDD" id="cd15845">
    <property type="entry name" value="SNARE_syntaxin16"/>
    <property type="match status" value="1"/>
</dbReference>
<accession>A0A388L5U7</accession>
<organism evidence="12 13">
    <name type="scientific">Chara braunii</name>
    <name type="common">Braun's stonewort</name>
    <dbReference type="NCBI Taxonomy" id="69332"/>
    <lineage>
        <taxon>Eukaryota</taxon>
        <taxon>Viridiplantae</taxon>
        <taxon>Streptophyta</taxon>
        <taxon>Charophyceae</taxon>
        <taxon>Charales</taxon>
        <taxon>Characeae</taxon>
        <taxon>Chara</taxon>
    </lineage>
</organism>
<dbReference type="AlphaFoldDB" id="A0A388L5U7"/>
<reference evidence="12 13" key="1">
    <citation type="journal article" date="2018" name="Cell">
        <title>The Chara Genome: Secondary Complexity and Implications for Plant Terrestrialization.</title>
        <authorList>
            <person name="Nishiyama T."/>
            <person name="Sakayama H."/>
            <person name="Vries J.D."/>
            <person name="Buschmann H."/>
            <person name="Saint-Marcoux D."/>
            <person name="Ullrich K.K."/>
            <person name="Haas F.B."/>
            <person name="Vanderstraeten L."/>
            <person name="Becker D."/>
            <person name="Lang D."/>
            <person name="Vosolsobe S."/>
            <person name="Rombauts S."/>
            <person name="Wilhelmsson P.K.I."/>
            <person name="Janitza P."/>
            <person name="Kern R."/>
            <person name="Heyl A."/>
            <person name="Rumpler F."/>
            <person name="Villalobos L.I.A.C."/>
            <person name="Clay J.M."/>
            <person name="Skokan R."/>
            <person name="Toyoda A."/>
            <person name="Suzuki Y."/>
            <person name="Kagoshima H."/>
            <person name="Schijlen E."/>
            <person name="Tajeshwar N."/>
            <person name="Catarino B."/>
            <person name="Hetherington A.J."/>
            <person name="Saltykova A."/>
            <person name="Bonnot C."/>
            <person name="Breuninger H."/>
            <person name="Symeonidi A."/>
            <person name="Radhakrishnan G.V."/>
            <person name="Van Nieuwerburgh F."/>
            <person name="Deforce D."/>
            <person name="Chang C."/>
            <person name="Karol K.G."/>
            <person name="Hedrich R."/>
            <person name="Ulvskov P."/>
            <person name="Glockner G."/>
            <person name="Delwiche C.F."/>
            <person name="Petrasek J."/>
            <person name="Van de Peer Y."/>
            <person name="Friml J."/>
            <person name="Beilby M."/>
            <person name="Dolan L."/>
            <person name="Kohara Y."/>
            <person name="Sugano S."/>
            <person name="Fujiyama A."/>
            <person name="Delaux P.-M."/>
            <person name="Quint M."/>
            <person name="TheiBen G."/>
            <person name="Hagemann M."/>
            <person name="Harholt J."/>
            <person name="Dunand C."/>
            <person name="Zachgo S."/>
            <person name="Langdale J."/>
            <person name="Maumus F."/>
            <person name="Straeten D.V.D."/>
            <person name="Gould S.B."/>
            <person name="Rensing S.A."/>
        </authorList>
    </citation>
    <scope>NUCLEOTIDE SEQUENCE [LARGE SCALE GENOMIC DNA]</scope>
    <source>
        <strain evidence="12 13">S276</strain>
    </source>
</reference>
<comment type="similarity">
    <text evidence="2">Belongs to the syntaxin family.</text>
</comment>
<evidence type="ECO:0000256" key="4">
    <source>
        <dbReference type="ARBA" id="ARBA00022692"/>
    </source>
</evidence>
<evidence type="ECO:0000256" key="5">
    <source>
        <dbReference type="ARBA" id="ARBA00022927"/>
    </source>
</evidence>
<evidence type="ECO:0000313" key="12">
    <source>
        <dbReference type="EMBL" id="GBG77679.1"/>
    </source>
</evidence>
<evidence type="ECO:0000256" key="2">
    <source>
        <dbReference type="ARBA" id="ARBA00009063"/>
    </source>
</evidence>
<sequence>MATRNRTVAFLKYREAVRHSKPYSSSSAYTSSPGAAGIELTHTSGRARLLPRRVGEYDSLSTSEYDSGQIGYGESSLPPAWVDVFEEVAADMQQIKEKMSQLTKAHSRALMPTFDESNGHQETVEKLSSEITRLLKKGEQKLKRLSVGDVHSEERRNVQRLLATDLQQLSIDFRKQQKAYLQRLQRQQEGSLGGSASIAVQLSERPRVEEDSGVEPGFSDHQQLKLKEAEGLATEREKEIVQIMDSVSELAQIMKDLSVLVIEQGTIIDRIDYNIENVATKVESGVKQLRQAEKKQKQSSMAMCIMVLIVLCLFMIVVLIIKSLV</sequence>
<evidence type="ECO:0000259" key="11">
    <source>
        <dbReference type="PROSITE" id="PS50192"/>
    </source>
</evidence>